<sequence length="280" mass="30663">MWRLLNGPPGLYPGALAPLVEAQLKIDASHQKRVLDIGSGSGIWAVEIAETFPHVDVVGFDLAKNKYETLPTNCRFDRGNVELGIPQYRGLFDVVHCRSVAAHLTDPIGLLKSIGESLKPGGLLLLVDGSYNVYGSQKQPLLPILPPFDSPRPPVHEQTTHSYFRGWMEIWKDLAGNGIIPATKSADDIIKDDGQFADDVRTIDLYGPVGWPGHDGTEQELGAILKQNLTEFVQASKPAFLKTGGFSSEVLGEWMLAIDEETDVGHIYTFWTASAGFKKP</sequence>
<dbReference type="Gene3D" id="3.40.50.150">
    <property type="entry name" value="Vaccinia Virus protein VP39"/>
    <property type="match status" value="1"/>
</dbReference>
<dbReference type="AlphaFoldDB" id="A0A0C9T7Z9"/>
<gene>
    <name evidence="1" type="ORF">PLICRDRAFT_46117</name>
</gene>
<dbReference type="SUPFAM" id="SSF53335">
    <property type="entry name" value="S-adenosyl-L-methionine-dependent methyltransferases"/>
    <property type="match status" value="1"/>
</dbReference>
<reference evidence="1 2" key="1">
    <citation type="submission" date="2014-06" db="EMBL/GenBank/DDBJ databases">
        <title>Evolutionary Origins and Diversification of the Mycorrhizal Mutualists.</title>
        <authorList>
            <consortium name="DOE Joint Genome Institute"/>
            <consortium name="Mycorrhizal Genomics Consortium"/>
            <person name="Kohler A."/>
            <person name="Kuo A."/>
            <person name="Nagy L.G."/>
            <person name="Floudas D."/>
            <person name="Copeland A."/>
            <person name="Barry K.W."/>
            <person name="Cichocki N."/>
            <person name="Veneault-Fourrey C."/>
            <person name="LaButti K."/>
            <person name="Lindquist E.A."/>
            <person name="Lipzen A."/>
            <person name="Lundell T."/>
            <person name="Morin E."/>
            <person name="Murat C."/>
            <person name="Riley R."/>
            <person name="Ohm R."/>
            <person name="Sun H."/>
            <person name="Tunlid A."/>
            <person name="Henrissat B."/>
            <person name="Grigoriev I.V."/>
            <person name="Hibbett D.S."/>
            <person name="Martin F."/>
        </authorList>
    </citation>
    <scope>NUCLEOTIDE SEQUENCE [LARGE SCALE GENOMIC DNA]</scope>
    <source>
        <strain evidence="1 2">FD-325 SS-3</strain>
    </source>
</reference>
<dbReference type="HOGENOM" id="CLU_010595_5_2_1"/>
<dbReference type="InterPro" id="IPR029063">
    <property type="entry name" value="SAM-dependent_MTases_sf"/>
</dbReference>
<protein>
    <recommendedName>
        <fullName evidence="3">S-adenosyl-L-methionine-dependent methyltransferase</fullName>
    </recommendedName>
</protein>
<accession>A0A0C9T7Z9</accession>
<dbReference type="GO" id="GO:0008168">
    <property type="term" value="F:methyltransferase activity"/>
    <property type="evidence" value="ECO:0007669"/>
    <property type="project" value="TreeGrafter"/>
</dbReference>
<dbReference type="OrthoDB" id="2013972at2759"/>
<name>A0A0C9T7Z9_PLICR</name>
<dbReference type="CDD" id="cd02440">
    <property type="entry name" value="AdoMet_MTases"/>
    <property type="match status" value="1"/>
</dbReference>
<organism evidence="1 2">
    <name type="scientific">Plicaturopsis crispa FD-325 SS-3</name>
    <dbReference type="NCBI Taxonomy" id="944288"/>
    <lineage>
        <taxon>Eukaryota</taxon>
        <taxon>Fungi</taxon>
        <taxon>Dikarya</taxon>
        <taxon>Basidiomycota</taxon>
        <taxon>Agaricomycotina</taxon>
        <taxon>Agaricomycetes</taxon>
        <taxon>Agaricomycetidae</taxon>
        <taxon>Amylocorticiales</taxon>
        <taxon>Amylocorticiaceae</taxon>
        <taxon>Plicatura</taxon>
        <taxon>Plicaturopsis crispa</taxon>
    </lineage>
</organism>
<proteinExistence type="predicted"/>
<evidence type="ECO:0000313" key="2">
    <source>
        <dbReference type="Proteomes" id="UP000053263"/>
    </source>
</evidence>
<evidence type="ECO:0000313" key="1">
    <source>
        <dbReference type="EMBL" id="KII84263.1"/>
    </source>
</evidence>
<evidence type="ECO:0008006" key="3">
    <source>
        <dbReference type="Google" id="ProtNLM"/>
    </source>
</evidence>
<dbReference type="PANTHER" id="PTHR43591:SF24">
    <property type="entry name" value="2-METHOXY-6-POLYPRENYL-1,4-BENZOQUINOL METHYLASE, MITOCHONDRIAL"/>
    <property type="match status" value="1"/>
</dbReference>
<dbReference type="Pfam" id="PF13489">
    <property type="entry name" value="Methyltransf_23"/>
    <property type="match status" value="1"/>
</dbReference>
<dbReference type="EMBL" id="KN832571">
    <property type="protein sequence ID" value="KII84263.1"/>
    <property type="molecule type" value="Genomic_DNA"/>
</dbReference>
<dbReference type="PANTHER" id="PTHR43591">
    <property type="entry name" value="METHYLTRANSFERASE"/>
    <property type="match status" value="1"/>
</dbReference>
<dbReference type="Proteomes" id="UP000053263">
    <property type="component" value="Unassembled WGS sequence"/>
</dbReference>
<keyword evidence="2" id="KW-1185">Reference proteome</keyword>